<dbReference type="AlphaFoldDB" id="A0A2P2KG14"/>
<reference evidence="1" key="1">
    <citation type="submission" date="2018-02" db="EMBL/GenBank/DDBJ databases">
        <title>Rhizophora mucronata_Transcriptome.</title>
        <authorList>
            <person name="Meera S.P."/>
            <person name="Sreeshan A."/>
            <person name="Augustine A."/>
        </authorList>
    </citation>
    <scope>NUCLEOTIDE SEQUENCE</scope>
    <source>
        <tissue evidence="1">Leaf</tissue>
    </source>
</reference>
<organism evidence="1">
    <name type="scientific">Rhizophora mucronata</name>
    <name type="common">Asiatic mangrove</name>
    <dbReference type="NCBI Taxonomy" id="61149"/>
    <lineage>
        <taxon>Eukaryota</taxon>
        <taxon>Viridiplantae</taxon>
        <taxon>Streptophyta</taxon>
        <taxon>Embryophyta</taxon>
        <taxon>Tracheophyta</taxon>
        <taxon>Spermatophyta</taxon>
        <taxon>Magnoliopsida</taxon>
        <taxon>eudicotyledons</taxon>
        <taxon>Gunneridae</taxon>
        <taxon>Pentapetalae</taxon>
        <taxon>rosids</taxon>
        <taxon>fabids</taxon>
        <taxon>Malpighiales</taxon>
        <taxon>Rhizophoraceae</taxon>
        <taxon>Rhizophora</taxon>
    </lineage>
</organism>
<accession>A0A2P2KG14</accession>
<evidence type="ECO:0000313" key="1">
    <source>
        <dbReference type="EMBL" id="MBX04654.1"/>
    </source>
</evidence>
<sequence length="73" mass="8250">MSTSATLILTSANSFSLEETISMHLLKISKHHGIQIQNPRKMEIIHKRGNKASVYLCCRKDLSLTLSTTSTWF</sequence>
<proteinExistence type="predicted"/>
<name>A0A2P2KG14_RHIMU</name>
<dbReference type="EMBL" id="GGEC01024170">
    <property type="protein sequence ID" value="MBX04654.1"/>
    <property type="molecule type" value="Transcribed_RNA"/>
</dbReference>
<protein>
    <submittedName>
        <fullName evidence="1">Uncharacterized protein</fullName>
    </submittedName>
</protein>